<dbReference type="Proteomes" id="UP001629246">
    <property type="component" value="Unassembled WGS sequence"/>
</dbReference>
<keyword evidence="2 5" id="KW-0378">Hydrolase</keyword>
<comment type="cofactor">
    <cofactor evidence="5">
        <name>Zn(2+)</name>
        <dbReference type="ChEBI" id="CHEBI:29105"/>
    </cofactor>
    <text evidence="5">Binds 1 zinc ion per subunit.</text>
</comment>
<dbReference type="InterPro" id="IPR032466">
    <property type="entry name" value="Metal_Hydrolase"/>
</dbReference>
<evidence type="ECO:0000259" key="6">
    <source>
        <dbReference type="Pfam" id="PF00962"/>
    </source>
</evidence>
<feature type="active site" description="Proton donor" evidence="5">
    <location>
        <position position="217"/>
    </location>
</feature>
<protein>
    <recommendedName>
        <fullName evidence="5">Adenine deaminase</fullName>
        <shortName evidence="5">ADE</shortName>
        <ecNumber evidence="5">3.5.4.2</ecNumber>
    </recommendedName>
    <alternativeName>
        <fullName evidence="5">Adenine aminohydrolase</fullName>
        <shortName evidence="5">AAH</shortName>
    </alternativeName>
</protein>
<evidence type="ECO:0000256" key="5">
    <source>
        <dbReference type="HAMAP-Rule" id="MF_01962"/>
    </source>
</evidence>
<dbReference type="GO" id="GO:0016787">
    <property type="term" value="F:hydrolase activity"/>
    <property type="evidence" value="ECO:0007669"/>
    <property type="project" value="UniProtKB-KW"/>
</dbReference>
<feature type="binding site" evidence="5">
    <location>
        <position position="32"/>
    </location>
    <ligand>
        <name>Zn(2+)</name>
        <dbReference type="ChEBI" id="CHEBI:29105"/>
        <note>catalytic</note>
    </ligand>
</feature>
<proteinExistence type="inferred from homology"/>
<gene>
    <name evidence="7" type="ORF">PQR62_08460</name>
</gene>
<comment type="caution">
    <text evidence="7">The sequence shown here is derived from an EMBL/GenBank/DDBJ whole genome shotgun (WGS) entry which is preliminary data.</text>
</comment>
<dbReference type="InterPro" id="IPR001365">
    <property type="entry name" value="A_deaminase_dom"/>
</dbReference>
<dbReference type="InterPro" id="IPR028892">
    <property type="entry name" value="ADE"/>
</dbReference>
<dbReference type="PANTHER" id="PTHR43114">
    <property type="entry name" value="ADENINE DEAMINASE"/>
    <property type="match status" value="1"/>
</dbReference>
<feature type="site" description="Important for catalytic activity" evidence="5">
    <location>
        <position position="238"/>
    </location>
</feature>
<feature type="binding site" evidence="5">
    <location>
        <position position="296"/>
    </location>
    <ligand>
        <name>substrate</name>
    </ligand>
</feature>
<feature type="domain" description="Adenosine deaminase" evidence="6">
    <location>
        <begin position="25"/>
        <end position="348"/>
    </location>
</feature>
<feature type="binding site" evidence="5">
    <location>
        <position position="214"/>
    </location>
    <ligand>
        <name>Zn(2+)</name>
        <dbReference type="ChEBI" id="CHEBI:29105"/>
        <note>catalytic</note>
    </ligand>
</feature>
<organism evidence="7 8">
    <name type="scientific">Herbaspirillum lusitanum</name>
    <dbReference type="NCBI Taxonomy" id="213312"/>
    <lineage>
        <taxon>Bacteria</taxon>
        <taxon>Pseudomonadati</taxon>
        <taxon>Pseudomonadota</taxon>
        <taxon>Betaproteobacteria</taxon>
        <taxon>Burkholderiales</taxon>
        <taxon>Oxalobacteraceae</taxon>
        <taxon>Herbaspirillum</taxon>
    </lineage>
</organism>
<dbReference type="NCBIfam" id="TIGR01430">
    <property type="entry name" value="aden_deam"/>
    <property type="match status" value="1"/>
</dbReference>
<dbReference type="PANTHER" id="PTHR43114:SF6">
    <property type="entry name" value="ADENINE DEAMINASE"/>
    <property type="match status" value="1"/>
</dbReference>
<dbReference type="InterPro" id="IPR006330">
    <property type="entry name" value="Ado/ade_deaminase"/>
</dbReference>
<dbReference type="NCBIfam" id="NF006850">
    <property type="entry name" value="PRK09358.1-6"/>
    <property type="match status" value="1"/>
</dbReference>
<evidence type="ECO:0000313" key="7">
    <source>
        <dbReference type="EMBL" id="MFL9924293.1"/>
    </source>
</evidence>
<dbReference type="Gene3D" id="3.20.20.140">
    <property type="entry name" value="Metal-dependent hydrolases"/>
    <property type="match status" value="1"/>
</dbReference>
<reference evidence="7 8" key="1">
    <citation type="journal article" date="2024" name="Chem. Sci.">
        <title>Discovery of megapolipeptins by genome mining of a Burkholderiales bacteria collection.</title>
        <authorList>
            <person name="Paulo B.S."/>
            <person name="Recchia M.J.J."/>
            <person name="Lee S."/>
            <person name="Fergusson C.H."/>
            <person name="Romanowski S.B."/>
            <person name="Hernandez A."/>
            <person name="Krull N."/>
            <person name="Liu D.Y."/>
            <person name="Cavanagh H."/>
            <person name="Bos A."/>
            <person name="Gray C.A."/>
            <person name="Murphy B.T."/>
            <person name="Linington R.G."/>
            <person name="Eustaquio A.S."/>
        </authorList>
    </citation>
    <scope>NUCLEOTIDE SEQUENCE [LARGE SCALE GENOMIC DNA]</scope>
    <source>
        <strain evidence="7 8">RL21-008-BIB-A</strain>
    </source>
</reference>
<keyword evidence="3 5" id="KW-0862">Zinc</keyword>
<dbReference type="SUPFAM" id="SSF51556">
    <property type="entry name" value="Metallo-dependent hydrolases"/>
    <property type="match status" value="1"/>
</dbReference>
<keyword evidence="4 5" id="KW-0546">Nucleotide metabolism</keyword>
<evidence type="ECO:0000256" key="4">
    <source>
        <dbReference type="ARBA" id="ARBA00023080"/>
    </source>
</evidence>
<dbReference type="EMBL" id="JAQQFM010000003">
    <property type="protein sequence ID" value="MFL9924293.1"/>
    <property type="molecule type" value="Genomic_DNA"/>
</dbReference>
<evidence type="ECO:0000256" key="2">
    <source>
        <dbReference type="ARBA" id="ARBA00022801"/>
    </source>
</evidence>
<evidence type="ECO:0000256" key="1">
    <source>
        <dbReference type="ARBA" id="ARBA00022723"/>
    </source>
</evidence>
<comment type="similarity">
    <text evidence="5">Belongs to the metallo-dependent hydrolases superfamily. Adenosine and AMP deaminases family. Adenine deaminase type 2 subfamily.</text>
</comment>
<keyword evidence="1 5" id="KW-0479">Metal-binding</keyword>
<comment type="function">
    <text evidence="5">Catalyzes the hydrolytic deamination of adenine to hypoxanthine. Plays an important role in the purine salvage pathway and in nitrogen catabolism.</text>
</comment>
<dbReference type="CDD" id="cd01320">
    <property type="entry name" value="ADA"/>
    <property type="match status" value="1"/>
</dbReference>
<evidence type="ECO:0000313" key="8">
    <source>
        <dbReference type="Proteomes" id="UP001629246"/>
    </source>
</evidence>
<dbReference type="HAMAP" id="MF_01962">
    <property type="entry name" value="Adenine_deaminase"/>
    <property type="match status" value="1"/>
</dbReference>
<accession>A0ABW9A6F1</accession>
<dbReference type="EC" id="3.5.4.2" evidence="5"/>
<comment type="catalytic activity">
    <reaction evidence="5">
        <text>adenine + H2O + H(+) = hypoxanthine + NH4(+)</text>
        <dbReference type="Rhea" id="RHEA:23688"/>
        <dbReference type="ChEBI" id="CHEBI:15377"/>
        <dbReference type="ChEBI" id="CHEBI:15378"/>
        <dbReference type="ChEBI" id="CHEBI:16708"/>
        <dbReference type="ChEBI" id="CHEBI:17368"/>
        <dbReference type="ChEBI" id="CHEBI:28938"/>
        <dbReference type="EC" id="3.5.4.2"/>
    </reaction>
</comment>
<keyword evidence="8" id="KW-1185">Reference proteome</keyword>
<feature type="binding site" evidence="5">
    <location>
        <position position="30"/>
    </location>
    <ligand>
        <name>Zn(2+)</name>
        <dbReference type="ChEBI" id="CHEBI:29105"/>
        <note>catalytic</note>
    </ligand>
</feature>
<name>A0ABW9A6F1_9BURK</name>
<sequence>MNPAVSSDSAPSTGTALRSFIEGMPKTELHLHIEGTLEPELMFALAQRNNIKLPYDSVEALRAAYDFSDLQSFLDLYYAGANVLQTEQDFYDMTAAYIKRAQADQVRHAEIFFDPQTHTERGISIATVFAGIAGALRDARRTDGFGGAMIMSFLRHLSEEEAFDTLEQALPLRDQYQDLWNGIGLDSSERGNPPEKFQRVFARCKALGFHLVAHAGEEGPPEYVIGALDLLHVERIDHGVRSEEDPALMQRLAQQRIPLTVCPLSNLKLCVVKDMAQHNLARLLDAGLAVTVNSDDPAYFGGYMTANYLAVAEALTMSREQVLTVARNGIEACFLNDEEKATLMLELEQYASTH</sequence>
<feature type="binding site" evidence="5">
    <location>
        <position position="295"/>
    </location>
    <ligand>
        <name>Zn(2+)</name>
        <dbReference type="ChEBI" id="CHEBI:29105"/>
        <note>catalytic</note>
    </ligand>
</feature>
<dbReference type="RefSeq" id="WP_408156777.1">
    <property type="nucleotide sequence ID" value="NZ_JAQQFM010000003.1"/>
</dbReference>
<evidence type="ECO:0000256" key="3">
    <source>
        <dbReference type="ARBA" id="ARBA00022833"/>
    </source>
</evidence>
<dbReference type="Pfam" id="PF00962">
    <property type="entry name" value="A_deaminase"/>
    <property type="match status" value="1"/>
</dbReference>